<keyword evidence="2" id="KW-0548">Nucleotidyltransferase</keyword>
<dbReference type="GO" id="GO:0003723">
    <property type="term" value="F:RNA binding"/>
    <property type="evidence" value="ECO:0007669"/>
    <property type="project" value="InterPro"/>
</dbReference>
<dbReference type="Pfam" id="PF00680">
    <property type="entry name" value="RdRP_1"/>
    <property type="match status" value="1"/>
</dbReference>
<dbReference type="EMBL" id="MK609920">
    <property type="protein sequence ID" value="QDH44656.1"/>
    <property type="molecule type" value="Genomic_RNA"/>
</dbReference>
<dbReference type="InterPro" id="IPR007094">
    <property type="entry name" value="RNA-dir_pol_PSvirus"/>
</dbReference>
<keyword evidence="1" id="KW-0808">Transferase</keyword>
<evidence type="ECO:0000313" key="6">
    <source>
        <dbReference type="EMBL" id="QDH44656.1"/>
    </source>
</evidence>
<name>A0A513ZVD9_9VIRU</name>
<keyword evidence="7" id="KW-1185">Reference proteome</keyword>
<dbReference type="InterPro" id="IPR043502">
    <property type="entry name" value="DNA/RNA_pol_sf"/>
</dbReference>
<dbReference type="GO" id="GO:0006351">
    <property type="term" value="P:DNA-templated transcription"/>
    <property type="evidence" value="ECO:0007669"/>
    <property type="project" value="InterPro"/>
</dbReference>
<evidence type="ECO:0000256" key="4">
    <source>
        <dbReference type="SAM" id="MobiDB-lite"/>
    </source>
</evidence>
<organism evidence="6 7">
    <name type="scientific">Fusarium redolens polymycovirus 1</name>
    <dbReference type="NCBI Taxonomy" id="2546034"/>
    <lineage>
        <taxon>Viruses</taxon>
        <taxon>Riboviria</taxon>
        <taxon>Riboviria incertae sedis</taxon>
        <taxon>Polymycoviridae</taxon>
        <taxon>Polymycovirus</taxon>
        <taxon>Polymycovirus fusarii</taxon>
    </lineage>
</organism>
<evidence type="ECO:0000256" key="1">
    <source>
        <dbReference type="ARBA" id="ARBA00022679"/>
    </source>
</evidence>
<dbReference type="KEGG" id="vg:65246965"/>
<evidence type="ECO:0000259" key="5">
    <source>
        <dbReference type="PROSITE" id="PS50507"/>
    </source>
</evidence>
<reference evidence="6 7" key="1">
    <citation type="journal article" date="2019" name="Arch. Virol.">
        <title>Full genome sequence of a new polymycovirus infecting Fusarium redolens.</title>
        <authorList>
            <person name="Mahillon M."/>
            <person name="Decroes A."/>
            <person name="Lienard C."/>
            <person name="Bragard C."/>
            <person name="Legreve A."/>
        </authorList>
    </citation>
    <scope>NUCLEOTIDE SEQUENCE [LARGE SCALE GENOMIC DNA]</scope>
    <source>
        <strain evidence="6">FRPV.A63-1</strain>
    </source>
</reference>
<evidence type="ECO:0000256" key="3">
    <source>
        <dbReference type="ARBA" id="ARBA00022953"/>
    </source>
</evidence>
<feature type="compositionally biased region" description="Basic and acidic residues" evidence="4">
    <location>
        <begin position="1"/>
        <end position="10"/>
    </location>
</feature>
<evidence type="ECO:0000256" key="2">
    <source>
        <dbReference type="ARBA" id="ARBA00022695"/>
    </source>
</evidence>
<dbReference type="SUPFAM" id="SSF56672">
    <property type="entry name" value="DNA/RNA polymerases"/>
    <property type="match status" value="1"/>
</dbReference>
<feature type="domain" description="RdRp catalytic" evidence="5">
    <location>
        <begin position="417"/>
        <end position="559"/>
    </location>
</feature>
<proteinExistence type="predicted"/>
<dbReference type="InterPro" id="IPR001205">
    <property type="entry name" value="RNA-dir_pol_C"/>
</dbReference>
<protein>
    <submittedName>
        <fullName evidence="6">RNA-dependent RNA-polymerase</fullName>
    </submittedName>
</protein>
<dbReference type="GeneID" id="65246965"/>
<evidence type="ECO:0000313" key="7">
    <source>
        <dbReference type="Proteomes" id="UP000502036"/>
    </source>
</evidence>
<dbReference type="GO" id="GO:0039694">
    <property type="term" value="P:viral RNA genome replication"/>
    <property type="evidence" value="ECO:0007669"/>
    <property type="project" value="InterPro"/>
</dbReference>
<dbReference type="Proteomes" id="UP000502036">
    <property type="component" value="Genome"/>
</dbReference>
<sequence length="771" mass="86318">MTSLATERRPAPPAFSPGVVKERSNRPVPVEFAERQVNRMLRRFARNTAETRDVKFSLPGAGGPGCGVITVRHVADQGVPVVSVRTVRADLTRVSGSEREKLEQLRVMDTPDDVEVKAKQMRRDSHRLDKAVELASALKNPSFRIYTLQRNRPLGFGASGPQLSRPLKPSGLVMANQLASLGTDPSTGQPVVDQVYKRHVQEALELGSYTVHDPDTLHPRFLEYVHERTINVPERDEKAARWAARVMESIWRSKGISVKARTYIDTEPDNLAELMNPGTASEYAEHGVHSRKDPRLIETLSQDLKRMYKAGYSHAHGRPMPSWVYFSQQPVLSFGKTELKQAKVVNGKREEPVPRFIFSPSPNNYKTGAYLHSDASHKLQELDPTHGPGFGPSRGRAHKLLDKVMKHLIPGTTKLSHRAIMSDIAKWDANMPEFLLGLAFDSLESIVDKSDLDSHARAARKIMCRIARRQLMSKIVEHPSGYFVELFGCMPSGSFYTSLLNTIGNDILALSLLAKMWMDAGNDLDDLDVDEVAAVAADSLISYGDNQLIFESLFATFGLSYDVSKHAEHLAVYGMRLKIDETDVSDKLGRVRFCSRSVISTPRGLAITRSHTSIFSKIGGRPHDEPVYNKLYLRALMVDLLGTDAAMYDALARLDESIEFPLDFVVSDAKVEAIVKPFARRFFGSEDPLAISNFVEVIRGARPPSRRTILSLRLPRKDSEGRVYRYGTDLVLDSRCDAPLDEVGEWLIRKTPNEYMRFLAETDQREVLIGN</sequence>
<dbReference type="PROSITE" id="PS50507">
    <property type="entry name" value="RDRP_SSRNA_POS"/>
    <property type="match status" value="1"/>
</dbReference>
<keyword evidence="3" id="KW-0693">Viral RNA replication</keyword>
<accession>A0A513ZVD9</accession>
<dbReference type="GO" id="GO:0003968">
    <property type="term" value="F:RNA-directed RNA polymerase activity"/>
    <property type="evidence" value="ECO:0007669"/>
    <property type="project" value="InterPro"/>
</dbReference>
<feature type="region of interest" description="Disordered" evidence="4">
    <location>
        <begin position="1"/>
        <end position="24"/>
    </location>
</feature>
<dbReference type="RefSeq" id="YP_010086037.1">
    <property type="nucleotide sequence ID" value="NC_055274.1"/>
</dbReference>